<evidence type="ECO:0000256" key="2">
    <source>
        <dbReference type="ARBA" id="ARBA00005546"/>
    </source>
</evidence>
<sequence length="230" mass="24414">MALVHPLELAHLPNVAVHAALFDSVANAADLRRHLLDGNPDYEYAFLDVTTILSTTHVLAAVFRAVNDALHNRLKSRNVHSEVVFCLSPNNNIAESFRRFGIQDSTRTLLAIKITSTASSSSSPSSSTTHPSSPFPSLPAHSISSHLTANVHGTPLPFTDAAIAPFTDLARVRKIYKLDAAAPSARGKNPKKGQAAPPPLPVNGVGGEKKEGGRAEMEACVLGMMALRGS</sequence>
<keyword evidence="6 8" id="KW-0539">Nucleus</keyword>
<comment type="function">
    <text evidence="7">Component of the EKC/KEOPS complex that is required for the formation of a threonylcarbamoyl group on adenosine at position 37 (t(6)A37) in tRNAs that read codons beginning with adenine. The complex is probably involved in the transfer of the threonylcarbamoyl moiety of threonylcarbamoyl-AMP (TC-AMP) to the N6 group of A37. CGI121 acts as an allosteric effector that regulates the t(6)A activity of the complex. The EKC/KEOPS complex also promotes both telomere uncapping and telomere elongation. The complex is required for efficient recruitment of transcriptional coactivators. CGI121 is not required for tRNA modification.</text>
</comment>
<keyword evidence="10" id="KW-0418">Kinase</keyword>
<evidence type="ECO:0000313" key="11">
    <source>
        <dbReference type="Proteomes" id="UP001363622"/>
    </source>
</evidence>
<dbReference type="Gene3D" id="3.30.2380.10">
    <property type="entry name" value="CGI121/TPRKB"/>
    <property type="match status" value="1"/>
</dbReference>
<comment type="caution">
    <text evidence="10">The sequence shown here is derived from an EMBL/GenBank/DDBJ whole genome shotgun (WGS) entry which is preliminary data.</text>
</comment>
<organism evidence="10 11">
    <name type="scientific">Phyllosticta citriasiana</name>
    <dbReference type="NCBI Taxonomy" id="595635"/>
    <lineage>
        <taxon>Eukaryota</taxon>
        <taxon>Fungi</taxon>
        <taxon>Dikarya</taxon>
        <taxon>Ascomycota</taxon>
        <taxon>Pezizomycotina</taxon>
        <taxon>Dothideomycetes</taxon>
        <taxon>Dothideomycetes incertae sedis</taxon>
        <taxon>Botryosphaeriales</taxon>
        <taxon>Phyllostictaceae</taxon>
        <taxon>Phyllosticta</taxon>
    </lineage>
</organism>
<evidence type="ECO:0000256" key="8">
    <source>
        <dbReference type="RuleBase" id="RU004398"/>
    </source>
</evidence>
<evidence type="ECO:0000256" key="5">
    <source>
        <dbReference type="ARBA" id="ARBA00022694"/>
    </source>
</evidence>
<evidence type="ECO:0000256" key="9">
    <source>
        <dbReference type="SAM" id="MobiDB-lite"/>
    </source>
</evidence>
<keyword evidence="10" id="KW-0808">Transferase</keyword>
<dbReference type="Pfam" id="PF08617">
    <property type="entry name" value="CGI-121"/>
    <property type="match status" value="1"/>
</dbReference>
<dbReference type="GO" id="GO:0016301">
    <property type="term" value="F:kinase activity"/>
    <property type="evidence" value="ECO:0007669"/>
    <property type="project" value="UniProtKB-KW"/>
</dbReference>
<gene>
    <name evidence="10" type="ORF">IWZ03DRAFT_236176</name>
</gene>
<evidence type="ECO:0000313" key="10">
    <source>
        <dbReference type="EMBL" id="KAK7513583.1"/>
    </source>
</evidence>
<comment type="similarity">
    <text evidence="2 8">Belongs to the CGI121/TPRKB family.</text>
</comment>
<dbReference type="InterPro" id="IPR013926">
    <property type="entry name" value="CGI121/TPRKB"/>
</dbReference>
<feature type="region of interest" description="Disordered" evidence="9">
    <location>
        <begin position="118"/>
        <end position="140"/>
    </location>
</feature>
<reference evidence="10 11" key="1">
    <citation type="submission" date="2024-04" db="EMBL/GenBank/DDBJ databases">
        <title>Phyllosticta paracitricarpa is synonymous to the EU quarantine fungus P. citricarpa based on phylogenomic analyses.</title>
        <authorList>
            <consortium name="Lawrence Berkeley National Laboratory"/>
            <person name="Van Ingen-Buijs V.A."/>
            <person name="Van Westerhoven A.C."/>
            <person name="Haridas S."/>
            <person name="Skiadas P."/>
            <person name="Martin F."/>
            <person name="Groenewald J.Z."/>
            <person name="Crous P.W."/>
            <person name="Seidl M.F."/>
        </authorList>
    </citation>
    <scope>NUCLEOTIDE SEQUENCE [LARGE SCALE GENOMIC DNA]</scope>
    <source>
        <strain evidence="10 11">CBS 123371</strain>
    </source>
</reference>
<evidence type="ECO:0000256" key="4">
    <source>
        <dbReference type="ARBA" id="ARBA00016009"/>
    </source>
</evidence>
<evidence type="ECO:0000256" key="3">
    <source>
        <dbReference type="ARBA" id="ARBA00015316"/>
    </source>
</evidence>
<evidence type="ECO:0000256" key="1">
    <source>
        <dbReference type="ARBA" id="ARBA00004123"/>
    </source>
</evidence>
<dbReference type="PANTHER" id="PTHR15840">
    <property type="entry name" value="CGI-121 FAMILY MEMBER"/>
    <property type="match status" value="1"/>
</dbReference>
<dbReference type="SUPFAM" id="SSF143870">
    <property type="entry name" value="PF0523-like"/>
    <property type="match status" value="1"/>
</dbReference>
<keyword evidence="5" id="KW-0819">tRNA processing</keyword>
<evidence type="ECO:0000256" key="6">
    <source>
        <dbReference type="ARBA" id="ARBA00023242"/>
    </source>
</evidence>
<comment type="subcellular location">
    <subcellularLocation>
        <location evidence="1">Nucleus</location>
    </subcellularLocation>
</comment>
<feature type="region of interest" description="Disordered" evidence="9">
    <location>
        <begin position="183"/>
        <end position="213"/>
    </location>
</feature>
<dbReference type="Proteomes" id="UP001363622">
    <property type="component" value="Unassembled WGS sequence"/>
</dbReference>
<accession>A0ABR1KJV7</accession>
<dbReference type="InterPro" id="IPR036504">
    <property type="entry name" value="CGI121/TPRKB_sf"/>
</dbReference>
<feature type="compositionally biased region" description="Low complexity" evidence="9">
    <location>
        <begin position="118"/>
        <end position="132"/>
    </location>
</feature>
<evidence type="ECO:0000256" key="7">
    <source>
        <dbReference type="ARBA" id="ARBA00025043"/>
    </source>
</evidence>
<proteinExistence type="inferred from homology"/>
<keyword evidence="11" id="KW-1185">Reference proteome</keyword>
<protein>
    <recommendedName>
        <fullName evidence="4">EKC/KEOPS complex subunit CGI121</fullName>
    </recommendedName>
    <alternativeName>
        <fullName evidence="3">EKC/KEOPS complex subunit cgi121</fullName>
    </alternativeName>
</protein>
<dbReference type="PANTHER" id="PTHR15840:SF10">
    <property type="entry name" value="EKC_KEOPS COMPLEX SUBUNIT TPRKB"/>
    <property type="match status" value="1"/>
</dbReference>
<name>A0ABR1KJV7_9PEZI</name>
<dbReference type="EMBL" id="JBBPHU010000009">
    <property type="protein sequence ID" value="KAK7513583.1"/>
    <property type="molecule type" value="Genomic_DNA"/>
</dbReference>